<dbReference type="InterPro" id="IPR011705">
    <property type="entry name" value="BACK"/>
</dbReference>
<comment type="pathway">
    <text evidence="1">Protein modification; protein ubiquitination.</text>
</comment>
<feature type="domain" description="BTB" evidence="3">
    <location>
        <begin position="70"/>
        <end position="133"/>
    </location>
</feature>
<dbReference type="Pfam" id="PF00651">
    <property type="entry name" value="BTB"/>
    <property type="match status" value="1"/>
</dbReference>
<name>A0A8S1J0Y6_9CHLO</name>
<dbReference type="InterPro" id="IPR045890">
    <property type="entry name" value="POB1-like"/>
</dbReference>
<dbReference type="Gene3D" id="3.30.710.10">
    <property type="entry name" value="Potassium Channel Kv1.1, Chain A"/>
    <property type="match status" value="1"/>
</dbReference>
<dbReference type="Gene3D" id="1.25.40.420">
    <property type="match status" value="1"/>
</dbReference>
<gene>
    <name evidence="4" type="ORF">OSTQU699_LOCUS6192</name>
</gene>
<dbReference type="AlphaFoldDB" id="A0A8S1J0Y6"/>
<proteinExistence type="predicted"/>
<evidence type="ECO:0000313" key="4">
    <source>
        <dbReference type="EMBL" id="CAD7700833.1"/>
    </source>
</evidence>
<dbReference type="PROSITE" id="PS50097">
    <property type="entry name" value="BTB"/>
    <property type="match status" value="1"/>
</dbReference>
<sequence>MGIDPRYSDIIIRIQLTDTENVDPRSSQCDGPVAKKRRTQGEGGSQLTTKEAAHAGSNHQTPATPEGRCQDFNASKYCLATGSKFFRTMLDRWSQELQLGSRSVLEVCLQAHEMKVFEALLEFIHHKQIPTGLPARELMELLLLADRFLVDGLVGPCVELLISSDMHMDFGAVVKSLCKLECSRLRDAPPITTLLEEGRQMVVDVFESAEQISDPSDWCWEAFLDLPLAAAKHLLMQDGLETTAEEAVFCLVSDWLECNFGPSEMGSDAYCQAALELGACVRFCQMHPFYLQEVVPYVGWMRRLDSSDWWVREALKFHDQRGSPEALESVERRVGCRFRPRTKAAFSHVRLNLYDDANIKVLSDAMRHRGYDWELRCVSEGGINGTASIGLCVTVPHSNKERNRTSPVLPSCSVPKRVVFCIRTTSGIHEVVYDWKDAALGEFCVYAKKKRSSLIDSDGRIEIEMVADFDSKDQPLVFFAPLRLLRTESA</sequence>
<evidence type="ECO:0000256" key="2">
    <source>
        <dbReference type="SAM" id="MobiDB-lite"/>
    </source>
</evidence>
<dbReference type="SMART" id="SM00225">
    <property type="entry name" value="BTB"/>
    <property type="match status" value="1"/>
</dbReference>
<dbReference type="EMBL" id="CAJHUC010001352">
    <property type="protein sequence ID" value="CAD7700833.1"/>
    <property type="molecule type" value="Genomic_DNA"/>
</dbReference>
<organism evidence="4 5">
    <name type="scientific">Ostreobium quekettii</name>
    <dbReference type="NCBI Taxonomy" id="121088"/>
    <lineage>
        <taxon>Eukaryota</taxon>
        <taxon>Viridiplantae</taxon>
        <taxon>Chlorophyta</taxon>
        <taxon>core chlorophytes</taxon>
        <taxon>Ulvophyceae</taxon>
        <taxon>TCBD clade</taxon>
        <taxon>Bryopsidales</taxon>
        <taxon>Ostreobineae</taxon>
        <taxon>Ostreobiaceae</taxon>
        <taxon>Ostreobium</taxon>
    </lineage>
</organism>
<evidence type="ECO:0000256" key="1">
    <source>
        <dbReference type="ARBA" id="ARBA00004906"/>
    </source>
</evidence>
<dbReference type="Pfam" id="PF07707">
    <property type="entry name" value="BACK"/>
    <property type="match status" value="1"/>
</dbReference>
<dbReference type="InterPro" id="IPR011333">
    <property type="entry name" value="SKP1/BTB/POZ_sf"/>
</dbReference>
<accession>A0A8S1J0Y6</accession>
<evidence type="ECO:0000313" key="5">
    <source>
        <dbReference type="Proteomes" id="UP000708148"/>
    </source>
</evidence>
<dbReference type="Proteomes" id="UP000708148">
    <property type="component" value="Unassembled WGS sequence"/>
</dbReference>
<dbReference type="SUPFAM" id="SSF54695">
    <property type="entry name" value="POZ domain"/>
    <property type="match status" value="1"/>
</dbReference>
<dbReference type="InterPro" id="IPR000210">
    <property type="entry name" value="BTB/POZ_dom"/>
</dbReference>
<dbReference type="PANTHER" id="PTHR46336">
    <property type="entry name" value="OS02G0260700 PROTEIN"/>
    <property type="match status" value="1"/>
</dbReference>
<feature type="region of interest" description="Disordered" evidence="2">
    <location>
        <begin position="21"/>
        <end position="67"/>
    </location>
</feature>
<reference evidence="4" key="1">
    <citation type="submission" date="2020-12" db="EMBL/GenBank/DDBJ databases">
        <authorList>
            <person name="Iha C."/>
        </authorList>
    </citation>
    <scope>NUCLEOTIDE SEQUENCE</scope>
</reference>
<evidence type="ECO:0000259" key="3">
    <source>
        <dbReference type="PROSITE" id="PS50097"/>
    </source>
</evidence>
<dbReference type="OrthoDB" id="45365at2759"/>
<protein>
    <recommendedName>
        <fullName evidence="3">BTB domain-containing protein</fullName>
    </recommendedName>
</protein>
<comment type="caution">
    <text evidence="4">The sequence shown here is derived from an EMBL/GenBank/DDBJ whole genome shotgun (WGS) entry which is preliminary data.</text>
</comment>
<dbReference type="PANTHER" id="PTHR46336:SF3">
    <property type="entry name" value="BTB_POZ DOMAIN-CONTAINING PROTEIN POB1"/>
    <property type="match status" value="1"/>
</dbReference>
<keyword evidence="5" id="KW-1185">Reference proteome</keyword>